<dbReference type="Pfam" id="PF09912">
    <property type="entry name" value="DUF2141"/>
    <property type="match status" value="1"/>
</dbReference>
<evidence type="ECO:0000313" key="3">
    <source>
        <dbReference type="Proteomes" id="UP000191680"/>
    </source>
</evidence>
<dbReference type="AlphaFoldDB" id="A0A1V6LV48"/>
<evidence type="ECO:0000256" key="1">
    <source>
        <dbReference type="SAM" id="SignalP"/>
    </source>
</evidence>
<keyword evidence="1" id="KW-0732">Signal</keyword>
<feature type="chain" id="PRO_5010716074" description="DUF2141 domain-containing protein" evidence="1">
    <location>
        <begin position="22"/>
        <end position="139"/>
    </location>
</feature>
<sequence length="139" mass="15739">MIKFKLLLFACVFFAITQGYGQEVEVEVHKVPSDKGNISVAVYKQEEGFLKEAHVYKYNKMPAVKGVTKVSLENMPEGEYALAIFHDENGNDRLDMNWLGIPKEKVAFSVGKMKTFGPPNFKECAFLHQGKHTKIVIEL</sequence>
<accession>A0A1V6LV48</accession>
<proteinExistence type="predicted"/>
<name>A0A1V6LV48_9FLAO</name>
<organism evidence="2 3">
    <name type="scientific">Croceivirga radicis</name>
    <dbReference type="NCBI Taxonomy" id="1929488"/>
    <lineage>
        <taxon>Bacteria</taxon>
        <taxon>Pseudomonadati</taxon>
        <taxon>Bacteroidota</taxon>
        <taxon>Flavobacteriia</taxon>
        <taxon>Flavobacteriales</taxon>
        <taxon>Flavobacteriaceae</taxon>
        <taxon>Croceivirga</taxon>
    </lineage>
</organism>
<dbReference type="InterPro" id="IPR018673">
    <property type="entry name" value="DUF2141"/>
</dbReference>
<dbReference type="Proteomes" id="UP000191680">
    <property type="component" value="Unassembled WGS sequence"/>
</dbReference>
<keyword evidence="3" id="KW-1185">Reference proteome</keyword>
<dbReference type="OrthoDB" id="9788332at2"/>
<gene>
    <name evidence="2" type="ORF">BUL40_00345</name>
</gene>
<dbReference type="EMBL" id="MTBC01000001">
    <property type="protein sequence ID" value="OQD44040.1"/>
    <property type="molecule type" value="Genomic_DNA"/>
</dbReference>
<feature type="signal peptide" evidence="1">
    <location>
        <begin position="1"/>
        <end position="21"/>
    </location>
</feature>
<dbReference type="RefSeq" id="WP_010518715.1">
    <property type="nucleotide sequence ID" value="NZ_AFOE01000029.1"/>
</dbReference>
<evidence type="ECO:0000313" key="2">
    <source>
        <dbReference type="EMBL" id="OQD44040.1"/>
    </source>
</evidence>
<reference evidence="2 3" key="1">
    <citation type="submission" date="2016-12" db="EMBL/GenBank/DDBJ databases">
        <authorList>
            <person name="Song W.-J."/>
            <person name="Kurnit D.M."/>
        </authorList>
    </citation>
    <scope>NUCLEOTIDE SEQUENCE [LARGE SCALE GENOMIC DNA]</scope>
    <source>
        <strain evidence="2 3">HSG9</strain>
    </source>
</reference>
<evidence type="ECO:0008006" key="4">
    <source>
        <dbReference type="Google" id="ProtNLM"/>
    </source>
</evidence>
<protein>
    <recommendedName>
        <fullName evidence="4">DUF2141 domain-containing protein</fullName>
    </recommendedName>
</protein>
<comment type="caution">
    <text evidence="2">The sequence shown here is derived from an EMBL/GenBank/DDBJ whole genome shotgun (WGS) entry which is preliminary data.</text>
</comment>